<accession>A0A1X9NA24</accession>
<reference evidence="2 3" key="1">
    <citation type="submission" date="2016-11" db="EMBL/GenBank/DDBJ databases">
        <title>Trade-off between light-utilization and light-protection in marine flavobacteria.</title>
        <authorList>
            <person name="Kumagai Y."/>
        </authorList>
    </citation>
    <scope>NUCLEOTIDE SEQUENCE [LARGE SCALE GENOMIC DNA]</scope>
    <source>
        <strain evidence="2 3">NBRC 107125</strain>
    </source>
</reference>
<dbReference type="STRING" id="716816.BST96_07755"/>
<evidence type="ECO:0000256" key="1">
    <source>
        <dbReference type="SAM" id="Phobius"/>
    </source>
</evidence>
<dbReference type="KEGG" id="osg:BST96_07755"/>
<evidence type="ECO:0008006" key="4">
    <source>
        <dbReference type="Google" id="ProtNLM"/>
    </source>
</evidence>
<protein>
    <recommendedName>
        <fullName evidence="4">DUF2834 domain-containing protein</fullName>
    </recommendedName>
</protein>
<feature type="transmembrane region" description="Helical" evidence="1">
    <location>
        <begin position="116"/>
        <end position="135"/>
    </location>
</feature>
<dbReference type="RefSeq" id="WP_085758152.1">
    <property type="nucleotide sequence ID" value="NZ_CP019343.1"/>
</dbReference>
<keyword evidence="3" id="KW-1185">Reference proteome</keyword>
<proteinExistence type="predicted"/>
<feature type="transmembrane region" description="Helical" evidence="1">
    <location>
        <begin position="46"/>
        <end position="66"/>
    </location>
</feature>
<dbReference type="PANTHER" id="PTHR36009:SF3">
    <property type="entry name" value="TRANSMEMBRANE PROTEIN"/>
    <property type="match status" value="1"/>
</dbReference>
<dbReference type="PANTHER" id="PTHR36009">
    <property type="match status" value="1"/>
</dbReference>
<organism evidence="2 3">
    <name type="scientific">Oceanicoccus sagamiensis</name>
    <dbReference type="NCBI Taxonomy" id="716816"/>
    <lineage>
        <taxon>Bacteria</taxon>
        <taxon>Pseudomonadati</taxon>
        <taxon>Pseudomonadota</taxon>
        <taxon>Gammaproteobacteria</taxon>
        <taxon>Cellvibrionales</taxon>
        <taxon>Spongiibacteraceae</taxon>
        <taxon>Oceanicoccus</taxon>
    </lineage>
</organism>
<dbReference type="Proteomes" id="UP000193450">
    <property type="component" value="Chromosome"/>
</dbReference>
<feature type="transmembrane region" description="Helical" evidence="1">
    <location>
        <begin position="78"/>
        <end position="96"/>
    </location>
</feature>
<keyword evidence="1" id="KW-1133">Transmembrane helix</keyword>
<dbReference type="EMBL" id="CP019343">
    <property type="protein sequence ID" value="ARN74021.1"/>
    <property type="molecule type" value="Genomic_DNA"/>
</dbReference>
<feature type="transmembrane region" description="Helical" evidence="1">
    <location>
        <begin position="147"/>
        <end position="172"/>
    </location>
</feature>
<evidence type="ECO:0000313" key="3">
    <source>
        <dbReference type="Proteomes" id="UP000193450"/>
    </source>
</evidence>
<sequence length="212" mass="24042">MKKILLAVLWVVGWVHVFFFSPEDNSPMMDFIVAVMDNNTELVDPMVFMVFNLLGVWPLIMVAMLVQDNQGKLKAWPFAFSSMVLGNSALYLYLFARRDQAGHIAKKTPLVRFAESKILALLLLASTLALWVYGLSEGSFAAYSATWQVNFFVNVMTIDFFLFAFAFAAILADDMRRRQMPVNGLFWLYVMVPVLGATCYLMVRKPLPDNPS</sequence>
<keyword evidence="1" id="KW-0812">Transmembrane</keyword>
<keyword evidence="1" id="KW-0472">Membrane</keyword>
<gene>
    <name evidence="2" type="ORF">BST96_07755</name>
</gene>
<evidence type="ECO:0000313" key="2">
    <source>
        <dbReference type="EMBL" id="ARN74021.1"/>
    </source>
</evidence>
<dbReference type="AlphaFoldDB" id="A0A1X9NA24"/>
<dbReference type="OrthoDB" id="482433at2"/>
<feature type="transmembrane region" description="Helical" evidence="1">
    <location>
        <begin position="184"/>
        <end position="203"/>
    </location>
</feature>
<name>A0A1X9NA24_9GAMM</name>